<sequence length="215" mass="22378">MGCLPRSRRTLLVRSVDSTCYERSWRCTMAPMSAPRSVGSGSDEPTRSGAGEPADSSISSISSISASPEEAADALALVQLSGVIRDTFARVADRHDLTPVQGRMLCVLAERPHGMAELARLFGVGKANLTGLVDRAAQRGLVERALVPGDRRAVRVVLTDDGRRAALAFHRDVTGELTGLLAPLTPEARAGLRETAAVVARSAGAGAAGAPPPGC</sequence>
<dbReference type="InterPro" id="IPR036388">
    <property type="entry name" value="WH-like_DNA-bd_sf"/>
</dbReference>
<dbReference type="InterPro" id="IPR036390">
    <property type="entry name" value="WH_DNA-bd_sf"/>
</dbReference>
<dbReference type="Pfam" id="PF12802">
    <property type="entry name" value="MarR_2"/>
    <property type="match status" value="1"/>
</dbReference>
<feature type="region of interest" description="Disordered" evidence="1">
    <location>
        <begin position="32"/>
        <end position="63"/>
    </location>
</feature>
<dbReference type="PRINTS" id="PR00598">
    <property type="entry name" value="HTHMARR"/>
</dbReference>
<reference evidence="3 4" key="1">
    <citation type="submission" date="2019-03" db="EMBL/GenBank/DDBJ databases">
        <title>Draft genome sequences of novel Actinobacteria.</title>
        <authorList>
            <person name="Sahin N."/>
            <person name="Ay H."/>
            <person name="Saygin H."/>
        </authorList>
    </citation>
    <scope>NUCLEOTIDE SEQUENCE [LARGE SCALE GENOMIC DNA]</scope>
    <source>
        <strain evidence="3 4">DSM 41900</strain>
    </source>
</reference>
<evidence type="ECO:0000259" key="2">
    <source>
        <dbReference type="PROSITE" id="PS50995"/>
    </source>
</evidence>
<dbReference type="InterPro" id="IPR000835">
    <property type="entry name" value="HTH_MarR-typ"/>
</dbReference>
<dbReference type="SUPFAM" id="SSF46785">
    <property type="entry name" value="Winged helix' DNA-binding domain"/>
    <property type="match status" value="1"/>
</dbReference>
<organism evidence="3 4">
    <name type="scientific">Streptomyces hainanensis</name>
    <dbReference type="NCBI Taxonomy" id="402648"/>
    <lineage>
        <taxon>Bacteria</taxon>
        <taxon>Bacillati</taxon>
        <taxon>Actinomycetota</taxon>
        <taxon>Actinomycetes</taxon>
        <taxon>Kitasatosporales</taxon>
        <taxon>Streptomycetaceae</taxon>
        <taxon>Streptomyces</taxon>
    </lineage>
</organism>
<keyword evidence="4" id="KW-1185">Reference proteome</keyword>
<dbReference type="OrthoDB" id="3216907at2"/>
<feature type="domain" description="HTH marR-type" evidence="2">
    <location>
        <begin position="70"/>
        <end position="201"/>
    </location>
</feature>
<dbReference type="PANTHER" id="PTHR33164:SF99">
    <property type="entry name" value="MARR FAMILY REGULATORY PROTEIN"/>
    <property type="match status" value="1"/>
</dbReference>
<dbReference type="PROSITE" id="PS50995">
    <property type="entry name" value="HTH_MARR_2"/>
    <property type="match status" value="1"/>
</dbReference>
<dbReference type="PANTHER" id="PTHR33164">
    <property type="entry name" value="TRANSCRIPTIONAL REGULATOR, MARR FAMILY"/>
    <property type="match status" value="1"/>
</dbReference>
<dbReference type="Proteomes" id="UP000295345">
    <property type="component" value="Unassembled WGS sequence"/>
</dbReference>
<feature type="compositionally biased region" description="Low complexity" evidence="1">
    <location>
        <begin position="52"/>
        <end position="63"/>
    </location>
</feature>
<accession>A0A4R4TJT0</accession>
<dbReference type="EMBL" id="SMKI01000070">
    <property type="protein sequence ID" value="TDC76726.1"/>
    <property type="molecule type" value="Genomic_DNA"/>
</dbReference>
<name>A0A4R4TJT0_9ACTN</name>
<gene>
    <name evidence="3" type="ORF">E1283_09100</name>
</gene>
<evidence type="ECO:0000313" key="4">
    <source>
        <dbReference type="Proteomes" id="UP000295345"/>
    </source>
</evidence>
<dbReference type="InterPro" id="IPR039422">
    <property type="entry name" value="MarR/SlyA-like"/>
</dbReference>
<evidence type="ECO:0000313" key="3">
    <source>
        <dbReference type="EMBL" id="TDC76726.1"/>
    </source>
</evidence>
<protein>
    <submittedName>
        <fullName evidence="3">MarR family transcriptional regulator</fullName>
    </submittedName>
</protein>
<dbReference type="Gene3D" id="1.10.10.10">
    <property type="entry name" value="Winged helix-like DNA-binding domain superfamily/Winged helix DNA-binding domain"/>
    <property type="match status" value="1"/>
</dbReference>
<evidence type="ECO:0000256" key="1">
    <source>
        <dbReference type="SAM" id="MobiDB-lite"/>
    </source>
</evidence>
<dbReference type="AlphaFoldDB" id="A0A4R4TJT0"/>
<dbReference type="SMART" id="SM00347">
    <property type="entry name" value="HTH_MARR"/>
    <property type="match status" value="1"/>
</dbReference>
<dbReference type="GO" id="GO:0003700">
    <property type="term" value="F:DNA-binding transcription factor activity"/>
    <property type="evidence" value="ECO:0007669"/>
    <property type="project" value="InterPro"/>
</dbReference>
<dbReference type="GO" id="GO:0006950">
    <property type="term" value="P:response to stress"/>
    <property type="evidence" value="ECO:0007669"/>
    <property type="project" value="TreeGrafter"/>
</dbReference>
<comment type="caution">
    <text evidence="3">The sequence shown here is derived from an EMBL/GenBank/DDBJ whole genome shotgun (WGS) entry which is preliminary data.</text>
</comment>
<proteinExistence type="predicted"/>